<sequence>MNFWKLKYKIESYLNFFNKITIKDVSFYRDDAVNYAELKVEAQDIQEAEKQGEMKLQDVLSAMEFTLNERINFHVMDIQQEKGSGKSQFVGDSILAGVVAVRVPFPETELENINDIFIGINNSNNIGTIAYQSYLKGIEVGEWYNEAFLNFFKAIEVIANTYLEEGKREKEISSEENLKSLVKNLEDYVKQKEDNLDKLKKICTDIHSLGFVELKKKIDIALMDLGLSEYSKEAKKLVNFRNKFVAHGSSNKIIEIQELEKCKNISRMMIKKYIEKNHT</sequence>
<reference evidence="2 3" key="1">
    <citation type="submission" date="2024-11" db="EMBL/GenBank/DDBJ databases">
        <title>Identification and Characterization of a Novel Fosfomycin Bacillithiol Transferase FosB8 in Paenibacillus illinoisensis.</title>
        <authorList>
            <person name="Lu W."/>
        </authorList>
    </citation>
    <scope>NUCLEOTIDE SEQUENCE [LARGE SCALE GENOMIC DNA]</scope>
    <source>
        <strain evidence="2 3">WP77</strain>
    </source>
</reference>
<keyword evidence="1" id="KW-0175">Coiled coil</keyword>
<evidence type="ECO:0000313" key="3">
    <source>
        <dbReference type="Proteomes" id="UP001618531"/>
    </source>
</evidence>
<evidence type="ECO:0000313" key="2">
    <source>
        <dbReference type="EMBL" id="MFK0522185.1"/>
    </source>
</evidence>
<dbReference type="Proteomes" id="UP001618531">
    <property type="component" value="Unassembled WGS sequence"/>
</dbReference>
<feature type="coiled-coil region" evidence="1">
    <location>
        <begin position="175"/>
        <end position="202"/>
    </location>
</feature>
<protein>
    <recommendedName>
        <fullName evidence="4">Apea-like HEPN domain-containing protein</fullName>
    </recommendedName>
</protein>
<comment type="caution">
    <text evidence="2">The sequence shown here is derived from an EMBL/GenBank/DDBJ whole genome shotgun (WGS) entry which is preliminary data.</text>
</comment>
<gene>
    <name evidence="2" type="ORF">ACINKY_08220</name>
</gene>
<accession>A0ABW8HRC2</accession>
<organism evidence="2 3">
    <name type="scientific">Paenibacillus illinoisensis</name>
    <dbReference type="NCBI Taxonomy" id="59845"/>
    <lineage>
        <taxon>Bacteria</taxon>
        <taxon>Bacillati</taxon>
        <taxon>Bacillota</taxon>
        <taxon>Bacilli</taxon>
        <taxon>Bacillales</taxon>
        <taxon>Paenibacillaceae</taxon>
        <taxon>Paenibacillus</taxon>
    </lineage>
</organism>
<dbReference type="EMBL" id="JBIYSL010000002">
    <property type="protein sequence ID" value="MFK0522185.1"/>
    <property type="molecule type" value="Genomic_DNA"/>
</dbReference>
<dbReference type="RefSeq" id="WP_402873462.1">
    <property type="nucleotide sequence ID" value="NZ_JBIYSL010000002.1"/>
</dbReference>
<evidence type="ECO:0008006" key="4">
    <source>
        <dbReference type="Google" id="ProtNLM"/>
    </source>
</evidence>
<evidence type="ECO:0000256" key="1">
    <source>
        <dbReference type="SAM" id="Coils"/>
    </source>
</evidence>
<proteinExistence type="predicted"/>
<name>A0ABW8HRC2_9BACL</name>
<keyword evidence="3" id="KW-1185">Reference proteome</keyword>